<protein>
    <recommendedName>
        <fullName evidence="4">LPS export ABC transporter periplasmic protein LptC</fullName>
    </recommendedName>
</protein>
<sequence length="153" mass="17996">MNTLQLKNLIRTYSMLLFMLLLFSCNAQKEEPRIVEISSGVLVSGENYMYDNNSLFYLGGNKYSLRHKALYDINGALIKLLLYKSEGEIEYNRKEILEDEKLIEYTGFPLKQNWVYKKNKLVDENGKIKIDKEIDNFLIVDKDRITTFYKVSN</sequence>
<proteinExistence type="predicted"/>
<feature type="chain" id="PRO_5045364707" description="LPS export ABC transporter periplasmic protein LptC" evidence="1">
    <location>
        <begin position="30"/>
        <end position="153"/>
    </location>
</feature>
<reference evidence="2 3" key="1">
    <citation type="submission" date="2021-07" db="EMBL/GenBank/DDBJ databases">
        <title>Mesonia aestuariivivens sp. nov., isolated from a tidal flat.</title>
        <authorList>
            <person name="Kim Y.-O."/>
            <person name="Yoon J.-H."/>
        </authorList>
    </citation>
    <scope>NUCLEOTIDE SEQUENCE [LARGE SCALE GENOMIC DNA]</scope>
    <source>
        <strain evidence="2 3">JHPTF-M18</strain>
    </source>
</reference>
<evidence type="ECO:0000256" key="1">
    <source>
        <dbReference type="SAM" id="SignalP"/>
    </source>
</evidence>
<evidence type="ECO:0000313" key="2">
    <source>
        <dbReference type="EMBL" id="MBW2963120.1"/>
    </source>
</evidence>
<feature type="signal peptide" evidence="1">
    <location>
        <begin position="1"/>
        <end position="29"/>
    </location>
</feature>
<dbReference type="EMBL" id="JAHWDF010000050">
    <property type="protein sequence ID" value="MBW2963120.1"/>
    <property type="molecule type" value="Genomic_DNA"/>
</dbReference>
<gene>
    <name evidence="2" type="ORF">KW502_15195</name>
</gene>
<accession>A0ABS6W5H9</accession>
<organism evidence="2 3">
    <name type="scientific">Mesonia aestuariivivens</name>
    <dbReference type="NCBI Taxonomy" id="2796128"/>
    <lineage>
        <taxon>Bacteria</taxon>
        <taxon>Pseudomonadati</taxon>
        <taxon>Bacteroidota</taxon>
        <taxon>Flavobacteriia</taxon>
        <taxon>Flavobacteriales</taxon>
        <taxon>Flavobacteriaceae</taxon>
        <taxon>Mesonia</taxon>
    </lineage>
</organism>
<evidence type="ECO:0000313" key="3">
    <source>
        <dbReference type="Proteomes" id="UP000719267"/>
    </source>
</evidence>
<comment type="caution">
    <text evidence="2">The sequence shown here is derived from an EMBL/GenBank/DDBJ whole genome shotgun (WGS) entry which is preliminary data.</text>
</comment>
<keyword evidence="3" id="KW-1185">Reference proteome</keyword>
<name>A0ABS6W5H9_9FLAO</name>
<evidence type="ECO:0008006" key="4">
    <source>
        <dbReference type="Google" id="ProtNLM"/>
    </source>
</evidence>
<dbReference type="Proteomes" id="UP000719267">
    <property type="component" value="Unassembled WGS sequence"/>
</dbReference>
<dbReference type="RefSeq" id="WP_219041399.1">
    <property type="nucleotide sequence ID" value="NZ_JAHWDF010000050.1"/>
</dbReference>
<keyword evidence="1" id="KW-0732">Signal</keyword>
<dbReference type="PROSITE" id="PS51257">
    <property type="entry name" value="PROKAR_LIPOPROTEIN"/>
    <property type="match status" value="1"/>
</dbReference>